<evidence type="ECO:0000256" key="9">
    <source>
        <dbReference type="RuleBase" id="RU000688"/>
    </source>
</evidence>
<dbReference type="Gene3D" id="1.20.1070.10">
    <property type="entry name" value="Rhodopsin 7-helix transmembrane proteins"/>
    <property type="match status" value="1"/>
</dbReference>
<feature type="transmembrane region" description="Helical" evidence="10">
    <location>
        <begin position="220"/>
        <end position="238"/>
    </location>
</feature>
<keyword evidence="5 9" id="KW-0297">G-protein coupled receptor</keyword>
<keyword evidence="4 10" id="KW-1133">Transmembrane helix</keyword>
<dbReference type="InterPro" id="IPR017452">
    <property type="entry name" value="GPCR_Rhodpsn_7TM"/>
</dbReference>
<accession>A0AA88SP38</accession>
<dbReference type="InterPro" id="IPR000276">
    <property type="entry name" value="GPCR_Rhodpsn"/>
</dbReference>
<dbReference type="EMBL" id="JAUPFM010000010">
    <property type="protein sequence ID" value="KAK2840285.1"/>
    <property type="molecule type" value="Genomic_DNA"/>
</dbReference>
<evidence type="ECO:0000256" key="10">
    <source>
        <dbReference type="SAM" id="Phobius"/>
    </source>
</evidence>
<feature type="transmembrane region" description="Helical" evidence="10">
    <location>
        <begin position="258"/>
        <end position="277"/>
    </location>
</feature>
<dbReference type="PANTHER" id="PTHR24249">
    <property type="entry name" value="HISTAMINE RECEPTOR-RELATED G-PROTEIN COUPLED RECEPTOR"/>
    <property type="match status" value="1"/>
</dbReference>
<feature type="transmembrane region" description="Helical" evidence="10">
    <location>
        <begin position="154"/>
        <end position="179"/>
    </location>
</feature>
<keyword evidence="6 10" id="KW-0472">Membrane</keyword>
<evidence type="ECO:0000256" key="3">
    <source>
        <dbReference type="ARBA" id="ARBA00022692"/>
    </source>
</evidence>
<evidence type="ECO:0000313" key="12">
    <source>
        <dbReference type="EMBL" id="KAK2840285.1"/>
    </source>
</evidence>
<dbReference type="Proteomes" id="UP001187415">
    <property type="component" value="Unassembled WGS sequence"/>
</dbReference>
<comment type="similarity">
    <text evidence="9">Belongs to the G-protein coupled receptor 1 family.</text>
</comment>
<keyword evidence="8 9" id="KW-0807">Transducer</keyword>
<dbReference type="PROSITE" id="PS00237">
    <property type="entry name" value="G_PROTEIN_RECEP_F1_1"/>
    <property type="match status" value="1"/>
</dbReference>
<feature type="transmembrane region" description="Helical" evidence="10">
    <location>
        <begin position="73"/>
        <end position="94"/>
    </location>
</feature>
<evidence type="ECO:0000313" key="13">
    <source>
        <dbReference type="Proteomes" id="UP001187415"/>
    </source>
</evidence>
<dbReference type="Pfam" id="PF00001">
    <property type="entry name" value="7tm_1"/>
    <property type="match status" value="1"/>
</dbReference>
<feature type="domain" description="G-protein coupled receptors family 1 profile" evidence="11">
    <location>
        <begin position="17"/>
        <end position="270"/>
    </location>
</feature>
<feature type="transmembrane region" description="Helical" evidence="10">
    <location>
        <begin position="115"/>
        <end position="134"/>
    </location>
</feature>
<reference evidence="12" key="1">
    <citation type="submission" date="2023-07" db="EMBL/GenBank/DDBJ databases">
        <title>Chromosome-level Genome Assembly of Striped Snakehead (Channa striata).</title>
        <authorList>
            <person name="Liu H."/>
        </authorList>
    </citation>
    <scope>NUCLEOTIDE SEQUENCE</scope>
    <source>
        <strain evidence="12">Gz</strain>
        <tissue evidence="12">Muscle</tissue>
    </source>
</reference>
<dbReference type="GO" id="GO:0005886">
    <property type="term" value="C:plasma membrane"/>
    <property type="evidence" value="ECO:0007669"/>
    <property type="project" value="UniProtKB-SubCell"/>
</dbReference>
<evidence type="ECO:0000256" key="2">
    <source>
        <dbReference type="ARBA" id="ARBA00022475"/>
    </source>
</evidence>
<keyword evidence="13" id="KW-1185">Reference proteome</keyword>
<dbReference type="AlphaFoldDB" id="A0AA88SP38"/>
<keyword evidence="2" id="KW-1003">Cell membrane</keyword>
<dbReference type="GO" id="GO:0001594">
    <property type="term" value="F:trace-amine receptor activity"/>
    <property type="evidence" value="ECO:0007669"/>
    <property type="project" value="TreeGrafter"/>
</dbReference>
<feature type="transmembrane region" description="Helical" evidence="10">
    <location>
        <begin position="6"/>
        <end position="25"/>
    </location>
</feature>
<comment type="caution">
    <text evidence="12">The sequence shown here is derived from an EMBL/GenBank/DDBJ whole genome shotgun (WGS) entry which is preliminary data.</text>
</comment>
<keyword evidence="7 9" id="KW-0675">Receptor</keyword>
<feature type="transmembrane region" description="Helical" evidence="10">
    <location>
        <begin position="37"/>
        <end position="67"/>
    </location>
</feature>
<dbReference type="PROSITE" id="PS50262">
    <property type="entry name" value="G_PROTEIN_RECEP_F1_2"/>
    <property type="match status" value="1"/>
</dbReference>
<evidence type="ECO:0000256" key="1">
    <source>
        <dbReference type="ARBA" id="ARBA00004651"/>
    </source>
</evidence>
<name>A0AA88SP38_CHASR</name>
<gene>
    <name evidence="12" type="ORF">Q5P01_014025</name>
</gene>
<protein>
    <recommendedName>
        <fullName evidence="11">G-protein coupled receptors family 1 profile domain-containing protein</fullName>
    </recommendedName>
</protein>
<sequence>MLTYILLFSVSLLTAFFNLLVVISISHFKHLHTPTNLLLLSLGVSDFFISFLILCQIVLIDGCWFLGDLMCALYQYLAAIITAVSVETMVLISVDRYVAICDPLHYRTKITQTKVKICVCLCWFGSVMYASLNLKDNMNQPGRYNSCFGECVIVVNYIAVVVDVIIFFIGPITVIVLLYMRVFVVAVSQARVLRSHVAAVRLQGSVTVTSKKSELKAARTLGVVVVVFLICLCPYYCVALTSPEGRTNASSADFLLCLYYFNSCLNPLIYACFYPWFRKSVRLIITLKILQSDSCEANVL</sequence>
<proteinExistence type="inferred from homology"/>
<organism evidence="12 13">
    <name type="scientific">Channa striata</name>
    <name type="common">Snakehead murrel</name>
    <name type="synonym">Ophicephalus striatus</name>
    <dbReference type="NCBI Taxonomy" id="64152"/>
    <lineage>
        <taxon>Eukaryota</taxon>
        <taxon>Metazoa</taxon>
        <taxon>Chordata</taxon>
        <taxon>Craniata</taxon>
        <taxon>Vertebrata</taxon>
        <taxon>Euteleostomi</taxon>
        <taxon>Actinopterygii</taxon>
        <taxon>Neopterygii</taxon>
        <taxon>Teleostei</taxon>
        <taxon>Neoteleostei</taxon>
        <taxon>Acanthomorphata</taxon>
        <taxon>Anabantaria</taxon>
        <taxon>Anabantiformes</taxon>
        <taxon>Channoidei</taxon>
        <taxon>Channidae</taxon>
        <taxon>Channa</taxon>
    </lineage>
</organism>
<dbReference type="PRINTS" id="PR00237">
    <property type="entry name" value="GPCRRHODOPSN"/>
</dbReference>
<evidence type="ECO:0000256" key="4">
    <source>
        <dbReference type="ARBA" id="ARBA00022989"/>
    </source>
</evidence>
<dbReference type="SUPFAM" id="SSF81321">
    <property type="entry name" value="Family A G protein-coupled receptor-like"/>
    <property type="match status" value="1"/>
</dbReference>
<keyword evidence="3 9" id="KW-0812">Transmembrane</keyword>
<evidence type="ECO:0000256" key="7">
    <source>
        <dbReference type="ARBA" id="ARBA00023170"/>
    </source>
</evidence>
<comment type="subcellular location">
    <subcellularLocation>
        <location evidence="1">Cell membrane</location>
        <topology evidence="1">Multi-pass membrane protein</topology>
    </subcellularLocation>
</comment>
<evidence type="ECO:0000259" key="11">
    <source>
        <dbReference type="PROSITE" id="PS50262"/>
    </source>
</evidence>
<evidence type="ECO:0000256" key="8">
    <source>
        <dbReference type="ARBA" id="ARBA00023224"/>
    </source>
</evidence>
<dbReference type="CDD" id="cd15055">
    <property type="entry name" value="7tmA_TAARs"/>
    <property type="match status" value="1"/>
</dbReference>
<dbReference type="PANTHER" id="PTHR24249:SF381">
    <property type="entry name" value="TRACE AMINE ASSOCIATED RECEPTOR 19P-RELATED"/>
    <property type="match status" value="1"/>
</dbReference>
<evidence type="ECO:0000256" key="6">
    <source>
        <dbReference type="ARBA" id="ARBA00023136"/>
    </source>
</evidence>
<dbReference type="InterPro" id="IPR050569">
    <property type="entry name" value="TAAR"/>
</dbReference>
<evidence type="ECO:0000256" key="5">
    <source>
        <dbReference type="ARBA" id="ARBA00023040"/>
    </source>
</evidence>